<sequence>MEKSINKGPGALIIPVPKALQLFFFPLLLSLLPTVTAAPPPVAAAAVTSHCDRLAGSFWRFIMEKVSPCSAIAIRLSAAGSVWVQRAFSISELKTSTGSCERHVEGASWQFTGGVIAAWVDSAPPCLCDVVLVVTPDITVAFDFEDKIS</sequence>
<proteinExistence type="predicted"/>
<gene>
    <name evidence="2" type="ORF">F511_23935</name>
</gene>
<dbReference type="Proteomes" id="UP000250235">
    <property type="component" value="Unassembled WGS sequence"/>
</dbReference>
<accession>A0A2Z7ABD4</accession>
<feature type="signal peptide" evidence="1">
    <location>
        <begin position="1"/>
        <end position="37"/>
    </location>
</feature>
<evidence type="ECO:0000313" key="2">
    <source>
        <dbReference type="EMBL" id="KZV18337.1"/>
    </source>
</evidence>
<protein>
    <submittedName>
        <fullName evidence="2">Uncharacterized protein</fullName>
    </submittedName>
</protein>
<dbReference type="AlphaFoldDB" id="A0A2Z7ABD4"/>
<dbReference type="EMBL" id="KV017471">
    <property type="protein sequence ID" value="KZV18337.1"/>
    <property type="molecule type" value="Genomic_DNA"/>
</dbReference>
<organism evidence="2 3">
    <name type="scientific">Dorcoceras hygrometricum</name>
    <dbReference type="NCBI Taxonomy" id="472368"/>
    <lineage>
        <taxon>Eukaryota</taxon>
        <taxon>Viridiplantae</taxon>
        <taxon>Streptophyta</taxon>
        <taxon>Embryophyta</taxon>
        <taxon>Tracheophyta</taxon>
        <taxon>Spermatophyta</taxon>
        <taxon>Magnoliopsida</taxon>
        <taxon>eudicotyledons</taxon>
        <taxon>Gunneridae</taxon>
        <taxon>Pentapetalae</taxon>
        <taxon>asterids</taxon>
        <taxon>lamiids</taxon>
        <taxon>Lamiales</taxon>
        <taxon>Gesneriaceae</taxon>
        <taxon>Didymocarpoideae</taxon>
        <taxon>Trichosporeae</taxon>
        <taxon>Loxocarpinae</taxon>
        <taxon>Dorcoceras</taxon>
    </lineage>
</organism>
<keyword evidence="3" id="KW-1185">Reference proteome</keyword>
<keyword evidence="1" id="KW-0732">Signal</keyword>
<evidence type="ECO:0000313" key="3">
    <source>
        <dbReference type="Proteomes" id="UP000250235"/>
    </source>
</evidence>
<feature type="chain" id="PRO_5016317788" evidence="1">
    <location>
        <begin position="38"/>
        <end position="149"/>
    </location>
</feature>
<evidence type="ECO:0000256" key="1">
    <source>
        <dbReference type="SAM" id="SignalP"/>
    </source>
</evidence>
<name>A0A2Z7ABD4_9LAMI</name>
<reference evidence="2 3" key="1">
    <citation type="journal article" date="2015" name="Proc. Natl. Acad. Sci. U.S.A.">
        <title>The resurrection genome of Boea hygrometrica: A blueprint for survival of dehydration.</title>
        <authorList>
            <person name="Xiao L."/>
            <person name="Yang G."/>
            <person name="Zhang L."/>
            <person name="Yang X."/>
            <person name="Zhao S."/>
            <person name="Ji Z."/>
            <person name="Zhou Q."/>
            <person name="Hu M."/>
            <person name="Wang Y."/>
            <person name="Chen M."/>
            <person name="Xu Y."/>
            <person name="Jin H."/>
            <person name="Xiao X."/>
            <person name="Hu G."/>
            <person name="Bao F."/>
            <person name="Hu Y."/>
            <person name="Wan P."/>
            <person name="Li L."/>
            <person name="Deng X."/>
            <person name="Kuang T."/>
            <person name="Xiang C."/>
            <person name="Zhu J.K."/>
            <person name="Oliver M.J."/>
            <person name="He Y."/>
        </authorList>
    </citation>
    <scope>NUCLEOTIDE SEQUENCE [LARGE SCALE GENOMIC DNA]</scope>
    <source>
        <strain evidence="3">cv. XS01</strain>
    </source>
</reference>